<accession>A0A0J8V753</accession>
<evidence type="ECO:0000313" key="3">
    <source>
        <dbReference type="Proteomes" id="UP000240481"/>
    </source>
</evidence>
<name>A0A0J8V753_9GAMM</name>
<protein>
    <submittedName>
        <fullName evidence="2">Uncharacterized protein</fullName>
    </submittedName>
</protein>
<dbReference type="EMBL" id="PYLZ01000011">
    <property type="protein sequence ID" value="PSW22736.1"/>
    <property type="molecule type" value="Genomic_DNA"/>
</dbReference>
<reference evidence="2 3" key="1">
    <citation type="submission" date="2018-01" db="EMBL/GenBank/DDBJ databases">
        <title>Whole genome sequencing of Histamine producing bacteria.</title>
        <authorList>
            <person name="Butler K."/>
        </authorList>
    </citation>
    <scope>NUCLEOTIDE SEQUENCE [LARGE SCALE GENOMIC DNA]</scope>
    <source>
        <strain evidence="2 3">DSM 24669</strain>
    </source>
</reference>
<feature type="chain" id="PRO_5030009003" evidence="1">
    <location>
        <begin position="22"/>
        <end position="159"/>
    </location>
</feature>
<dbReference type="AlphaFoldDB" id="A0A0J8V753"/>
<dbReference type="RefSeq" id="WP_048900444.1">
    <property type="nucleotide sequence ID" value="NZ_AP024853.1"/>
</dbReference>
<dbReference type="Proteomes" id="UP000240481">
    <property type="component" value="Unassembled WGS sequence"/>
</dbReference>
<sequence length="159" mass="18563">MSIKIWGTALLLAGTISSASAAALPTLDGKWQCQSPEANTENEKSWVIYDFSEQGMVKSQEWIQYKKQRKTQLEYNLFVDYRFTQKGDDYVLKPVKLSREIIADPLNIDPFNAEQRRDLTGYRIFFKPTIVSRNKANFEMWYHITPDHHFTMQCEQQAS</sequence>
<feature type="signal peptide" evidence="1">
    <location>
        <begin position="1"/>
        <end position="21"/>
    </location>
</feature>
<evidence type="ECO:0000256" key="1">
    <source>
        <dbReference type="SAM" id="SignalP"/>
    </source>
</evidence>
<proteinExistence type="predicted"/>
<gene>
    <name evidence="2" type="ORF">C9I94_18290</name>
</gene>
<dbReference type="OrthoDB" id="5815310at2"/>
<keyword evidence="3" id="KW-1185">Reference proteome</keyword>
<organism evidence="2 3">
    <name type="scientific">Photobacterium swingsii</name>
    <dbReference type="NCBI Taxonomy" id="680026"/>
    <lineage>
        <taxon>Bacteria</taxon>
        <taxon>Pseudomonadati</taxon>
        <taxon>Pseudomonadota</taxon>
        <taxon>Gammaproteobacteria</taxon>
        <taxon>Vibrionales</taxon>
        <taxon>Vibrionaceae</taxon>
        <taxon>Photobacterium</taxon>
    </lineage>
</organism>
<comment type="caution">
    <text evidence="2">The sequence shown here is derived from an EMBL/GenBank/DDBJ whole genome shotgun (WGS) entry which is preliminary data.</text>
</comment>
<keyword evidence="1" id="KW-0732">Signal</keyword>
<evidence type="ECO:0000313" key="2">
    <source>
        <dbReference type="EMBL" id="PSW22736.1"/>
    </source>
</evidence>